<protein>
    <submittedName>
        <fullName evidence="3">Uncharacterized protein</fullName>
    </submittedName>
</protein>
<keyword evidence="2" id="KW-0472">Membrane</keyword>
<dbReference type="EMBL" id="VCAU01000040">
    <property type="protein sequence ID" value="KAF9889056.1"/>
    <property type="molecule type" value="Genomic_DNA"/>
</dbReference>
<name>A0AAD4CM77_ASPNN</name>
<feature type="compositionally biased region" description="Low complexity" evidence="1">
    <location>
        <begin position="91"/>
        <end position="101"/>
    </location>
</feature>
<accession>A0AAD4CM77</accession>
<comment type="caution">
    <text evidence="3">The sequence shown here is derived from an EMBL/GenBank/DDBJ whole genome shotgun (WGS) entry which is preliminary data.</text>
</comment>
<organism evidence="3 4">
    <name type="scientific">Aspergillus nanangensis</name>
    <dbReference type="NCBI Taxonomy" id="2582783"/>
    <lineage>
        <taxon>Eukaryota</taxon>
        <taxon>Fungi</taxon>
        <taxon>Dikarya</taxon>
        <taxon>Ascomycota</taxon>
        <taxon>Pezizomycotina</taxon>
        <taxon>Eurotiomycetes</taxon>
        <taxon>Eurotiomycetidae</taxon>
        <taxon>Eurotiales</taxon>
        <taxon>Aspergillaceae</taxon>
        <taxon>Aspergillus</taxon>
        <taxon>Aspergillus subgen. Circumdati</taxon>
    </lineage>
</organism>
<sequence length="118" mass="13272">MAWYSILPDDLIHVESWAVRIFFILGLVTILPWAALILFDAGLYLWRMVAYEFPVVGGRARGMQPPRAPGLNERPGGQRRVFSFPRYEDTASSGDAKAGDNAGDGDDIKRRIPRHQTE</sequence>
<proteinExistence type="predicted"/>
<gene>
    <name evidence="3" type="ORF">FE257_008033</name>
</gene>
<keyword evidence="2" id="KW-0812">Transmembrane</keyword>
<keyword evidence="2" id="KW-1133">Transmembrane helix</keyword>
<evidence type="ECO:0000313" key="3">
    <source>
        <dbReference type="EMBL" id="KAF9889056.1"/>
    </source>
</evidence>
<feature type="region of interest" description="Disordered" evidence="1">
    <location>
        <begin position="88"/>
        <end position="118"/>
    </location>
</feature>
<evidence type="ECO:0000256" key="1">
    <source>
        <dbReference type="SAM" id="MobiDB-lite"/>
    </source>
</evidence>
<evidence type="ECO:0000256" key="2">
    <source>
        <dbReference type="SAM" id="Phobius"/>
    </source>
</evidence>
<reference evidence="3" key="1">
    <citation type="journal article" date="2019" name="Beilstein J. Org. Chem.">
        <title>Nanangenines: drimane sesquiterpenoids as the dominant metabolite cohort of a novel Australian fungus, Aspergillus nanangensis.</title>
        <authorList>
            <person name="Lacey H.J."/>
            <person name="Gilchrist C.L.M."/>
            <person name="Crombie A."/>
            <person name="Kalaitzis J.A."/>
            <person name="Vuong D."/>
            <person name="Rutledge P.J."/>
            <person name="Turner P."/>
            <person name="Pitt J.I."/>
            <person name="Lacey E."/>
            <person name="Chooi Y.H."/>
            <person name="Piggott A.M."/>
        </authorList>
    </citation>
    <scope>NUCLEOTIDE SEQUENCE</scope>
    <source>
        <strain evidence="3">MST-FP2251</strain>
    </source>
</reference>
<reference evidence="3" key="2">
    <citation type="submission" date="2020-02" db="EMBL/GenBank/DDBJ databases">
        <authorList>
            <person name="Gilchrist C.L.M."/>
            <person name="Chooi Y.-H."/>
        </authorList>
    </citation>
    <scope>NUCLEOTIDE SEQUENCE</scope>
    <source>
        <strain evidence="3">MST-FP2251</strain>
    </source>
</reference>
<evidence type="ECO:0000313" key="4">
    <source>
        <dbReference type="Proteomes" id="UP001194746"/>
    </source>
</evidence>
<dbReference type="AlphaFoldDB" id="A0AAD4CM77"/>
<feature type="transmembrane region" description="Helical" evidence="2">
    <location>
        <begin position="17"/>
        <end position="39"/>
    </location>
</feature>
<feature type="compositionally biased region" description="Basic and acidic residues" evidence="1">
    <location>
        <begin position="106"/>
        <end position="118"/>
    </location>
</feature>
<dbReference type="Proteomes" id="UP001194746">
    <property type="component" value="Unassembled WGS sequence"/>
</dbReference>
<keyword evidence="4" id="KW-1185">Reference proteome</keyword>